<dbReference type="SUPFAM" id="SSF109604">
    <property type="entry name" value="HD-domain/PDEase-like"/>
    <property type="match status" value="1"/>
</dbReference>
<dbReference type="PROSITE" id="PS51831">
    <property type="entry name" value="HD"/>
    <property type="match status" value="1"/>
</dbReference>
<comment type="function">
    <text evidence="6">Endoribonuclease that initiates mRNA decay.</text>
</comment>
<dbReference type="InterPro" id="IPR036612">
    <property type="entry name" value="KH_dom_type_1_sf"/>
</dbReference>
<feature type="domain" description="HD" evidence="9">
    <location>
        <begin position="337"/>
        <end position="433"/>
    </location>
</feature>
<evidence type="ECO:0000256" key="1">
    <source>
        <dbReference type="ARBA" id="ARBA00022475"/>
    </source>
</evidence>
<evidence type="ECO:0000256" key="2">
    <source>
        <dbReference type="ARBA" id="ARBA00022722"/>
    </source>
</evidence>
<keyword evidence="5 6" id="KW-0694">RNA-binding</keyword>
<protein>
    <recommendedName>
        <fullName evidence="6 7">Ribonuclease Y</fullName>
        <shortName evidence="6">RNase Y</shortName>
        <ecNumber evidence="6 7">3.1.-.-</ecNumber>
    </recommendedName>
</protein>
<dbReference type="NCBIfam" id="TIGR03319">
    <property type="entry name" value="RNase_Y"/>
    <property type="match status" value="1"/>
</dbReference>
<evidence type="ECO:0000256" key="7">
    <source>
        <dbReference type="NCBIfam" id="TIGR03319"/>
    </source>
</evidence>
<dbReference type="Pfam" id="PF00013">
    <property type="entry name" value="KH_1"/>
    <property type="match status" value="1"/>
</dbReference>
<dbReference type="InterPro" id="IPR003607">
    <property type="entry name" value="HD/PDEase_dom"/>
</dbReference>
<keyword evidence="6" id="KW-0472">Membrane</keyword>
<keyword evidence="2 6" id="KW-0540">Nuclease</keyword>
<dbReference type="EC" id="3.1.-.-" evidence="6 7"/>
<evidence type="ECO:0000259" key="9">
    <source>
        <dbReference type="PROSITE" id="PS51831"/>
    </source>
</evidence>
<keyword evidence="4 6" id="KW-0378">Hydrolase</keyword>
<dbReference type="SMART" id="SM00322">
    <property type="entry name" value="KH"/>
    <property type="match status" value="1"/>
</dbReference>
<reference evidence="11" key="1">
    <citation type="journal article" date="2019" name="Int. J. Syst. Evol. Microbiol.">
        <title>The Global Catalogue of Microorganisms (GCM) 10K type strain sequencing project: providing services to taxonomists for standard genome sequencing and annotation.</title>
        <authorList>
            <consortium name="The Broad Institute Genomics Platform"/>
            <consortium name="The Broad Institute Genome Sequencing Center for Infectious Disease"/>
            <person name="Wu L."/>
            <person name="Ma J."/>
        </authorList>
    </citation>
    <scope>NUCLEOTIDE SEQUENCE [LARGE SCALE GENOMIC DNA]</scope>
    <source>
        <strain evidence="11">JCM 32105</strain>
    </source>
</reference>
<dbReference type="SMART" id="SM00471">
    <property type="entry name" value="HDc"/>
    <property type="match status" value="1"/>
</dbReference>
<comment type="caution">
    <text evidence="10">The sequence shown here is derived from an EMBL/GenBank/DDBJ whole genome shotgun (WGS) entry which is preliminary data.</text>
</comment>
<evidence type="ECO:0000256" key="5">
    <source>
        <dbReference type="ARBA" id="ARBA00022884"/>
    </source>
</evidence>
<keyword evidence="11" id="KW-1185">Reference proteome</keyword>
<dbReference type="InterPro" id="IPR006674">
    <property type="entry name" value="HD_domain"/>
</dbReference>
<name>A0ABP8NKR3_9BACT</name>
<evidence type="ECO:0000256" key="8">
    <source>
        <dbReference type="SAM" id="MobiDB-lite"/>
    </source>
</evidence>
<feature type="compositionally biased region" description="Basic and acidic residues" evidence="8">
    <location>
        <begin position="73"/>
        <end position="92"/>
    </location>
</feature>
<dbReference type="EMBL" id="BAABFA010000016">
    <property type="protein sequence ID" value="GAA4467512.1"/>
    <property type="molecule type" value="Genomic_DNA"/>
</dbReference>
<dbReference type="Pfam" id="PF12072">
    <property type="entry name" value="RNase_Y_N"/>
    <property type="match status" value="1"/>
</dbReference>
<evidence type="ECO:0000256" key="3">
    <source>
        <dbReference type="ARBA" id="ARBA00022759"/>
    </source>
</evidence>
<dbReference type="InterPro" id="IPR022711">
    <property type="entry name" value="RNase_Y_N"/>
</dbReference>
<evidence type="ECO:0000313" key="10">
    <source>
        <dbReference type="EMBL" id="GAA4467512.1"/>
    </source>
</evidence>
<dbReference type="Pfam" id="PF01966">
    <property type="entry name" value="HD"/>
    <property type="match status" value="1"/>
</dbReference>
<dbReference type="InterPro" id="IPR004087">
    <property type="entry name" value="KH_dom"/>
</dbReference>
<dbReference type="PROSITE" id="PS50084">
    <property type="entry name" value="KH_TYPE_1"/>
    <property type="match status" value="1"/>
</dbReference>
<dbReference type="PANTHER" id="PTHR12826:SF15">
    <property type="entry name" value="RIBONUCLEASE Y"/>
    <property type="match status" value="1"/>
</dbReference>
<feature type="transmembrane region" description="Helical" evidence="6">
    <location>
        <begin position="6"/>
        <end position="26"/>
    </location>
</feature>
<evidence type="ECO:0000256" key="6">
    <source>
        <dbReference type="HAMAP-Rule" id="MF_00335"/>
    </source>
</evidence>
<comment type="similarity">
    <text evidence="6">Belongs to the RNase Y family.</text>
</comment>
<dbReference type="Gene3D" id="1.10.3210.10">
    <property type="entry name" value="Hypothetical protein af1432"/>
    <property type="match status" value="1"/>
</dbReference>
<feature type="region of interest" description="Disordered" evidence="8">
    <location>
        <begin position="73"/>
        <end position="117"/>
    </location>
</feature>
<keyword evidence="6" id="KW-0812">Transmembrane</keyword>
<dbReference type="HAMAP" id="MF_00335">
    <property type="entry name" value="RNase_Y"/>
    <property type="match status" value="1"/>
</dbReference>
<dbReference type="InterPro" id="IPR004088">
    <property type="entry name" value="KH_dom_type_1"/>
</dbReference>
<keyword evidence="1 6" id="KW-1003">Cell membrane</keyword>
<dbReference type="SUPFAM" id="SSF54791">
    <property type="entry name" value="Eukaryotic type KH-domain (KH-domain type I)"/>
    <property type="match status" value="1"/>
</dbReference>
<dbReference type="Proteomes" id="UP001500067">
    <property type="component" value="Unassembled WGS sequence"/>
</dbReference>
<feature type="compositionally biased region" description="Polar residues" evidence="8">
    <location>
        <begin position="93"/>
        <end position="113"/>
    </location>
</feature>
<comment type="subcellular location">
    <subcellularLocation>
        <location evidence="6">Cell membrane</location>
        <topology evidence="6">Single-pass membrane protein</topology>
    </subcellularLocation>
</comment>
<keyword evidence="3 6" id="KW-0255">Endonuclease</keyword>
<sequence>MGSIIVPVIVAIGALIIGIFLGKMIFARDTQKQVEEAEAHAKKIVDDANTLAETLKEKKQLEAKEHFLQLKSQHEKEAQQRTQKLSENENRLKQQQQALNDKTSALQRQTQENEALKENLDSQIKAFNIKRAELDKHHEEHVKRLEKVAGLSAEQAKVELIEVVKEEARTNAMAYVKDIMEEAKTNASKEAKKIIIQSIQRIGAEQTIENAITVFNLESDEIKGQIIGREGRNIRALEAATGVDLIIDDTPEAIVLSCFDPLRREVARLSLQRLVQDGRIHPARIEEVVEKTKKQLEEQIMEIGERTIIELGVHGLHKDLVRLVGKMRFRSSYGQNLLMHSKETANLCGIMAAELGLGQKVVKLAKRAGLLHDIGKVPDEETELSHALLGAKVAEKCGEHPSVVNAIGAHHDEMEMLYIISPIVQACDAISGARPGARREMMQSYMQRIKDLENLAMAYNGVEKAYAIQAGRELRVMVEAEKVSDADSAKLSFEIADKIQKEMQYPGQIKVTVIRELRAVNVAR</sequence>
<gene>
    <name evidence="6 10" type="primary">rny</name>
    <name evidence="10" type="ORF">GCM10023093_23560</name>
</gene>
<dbReference type="PANTHER" id="PTHR12826">
    <property type="entry name" value="RIBONUCLEASE Y"/>
    <property type="match status" value="1"/>
</dbReference>
<proteinExistence type="inferred from homology"/>
<keyword evidence="6" id="KW-1133">Transmembrane helix</keyword>
<evidence type="ECO:0000313" key="11">
    <source>
        <dbReference type="Proteomes" id="UP001500067"/>
    </source>
</evidence>
<dbReference type="CDD" id="cd22431">
    <property type="entry name" value="KH-I_RNaseY"/>
    <property type="match status" value="1"/>
</dbReference>
<dbReference type="CDD" id="cd00077">
    <property type="entry name" value="HDc"/>
    <property type="match status" value="1"/>
</dbReference>
<organism evidence="10 11">
    <name type="scientific">Nemorincola caseinilytica</name>
    <dbReference type="NCBI Taxonomy" id="2054315"/>
    <lineage>
        <taxon>Bacteria</taxon>
        <taxon>Pseudomonadati</taxon>
        <taxon>Bacteroidota</taxon>
        <taxon>Chitinophagia</taxon>
        <taxon>Chitinophagales</taxon>
        <taxon>Chitinophagaceae</taxon>
        <taxon>Nemorincola</taxon>
    </lineage>
</organism>
<dbReference type="InterPro" id="IPR017705">
    <property type="entry name" value="Ribonuclease_Y"/>
</dbReference>
<dbReference type="InterPro" id="IPR006675">
    <property type="entry name" value="HDIG_dom"/>
</dbReference>
<dbReference type="NCBIfam" id="TIGR00277">
    <property type="entry name" value="HDIG"/>
    <property type="match status" value="1"/>
</dbReference>
<dbReference type="RefSeq" id="WP_345083435.1">
    <property type="nucleotide sequence ID" value="NZ_BAABFA010000016.1"/>
</dbReference>
<evidence type="ECO:0000256" key="4">
    <source>
        <dbReference type="ARBA" id="ARBA00022801"/>
    </source>
</evidence>
<accession>A0ABP8NKR3</accession>